<feature type="domain" description="Right handed beta helix" evidence="3">
    <location>
        <begin position="372"/>
        <end position="529"/>
    </location>
</feature>
<dbReference type="RefSeq" id="WP_169673618.1">
    <property type="nucleotide sequence ID" value="NZ_JABBHF010000006.1"/>
</dbReference>
<dbReference type="SUPFAM" id="SSF51126">
    <property type="entry name" value="Pectin lyase-like"/>
    <property type="match status" value="2"/>
</dbReference>
<dbReference type="InterPro" id="IPR012334">
    <property type="entry name" value="Pectin_lyas_fold"/>
</dbReference>
<dbReference type="Gene3D" id="2.160.20.10">
    <property type="entry name" value="Single-stranded right-handed beta-helix, Pectin lyase-like"/>
    <property type="match status" value="1"/>
</dbReference>
<evidence type="ECO:0000256" key="1">
    <source>
        <dbReference type="SAM" id="MobiDB-lite"/>
    </source>
</evidence>
<evidence type="ECO:0000259" key="3">
    <source>
        <dbReference type="Pfam" id="PF13229"/>
    </source>
</evidence>
<name>A0ABX1RXC1_9FLAO</name>
<keyword evidence="2" id="KW-0732">Signal</keyword>
<feature type="chain" id="PRO_5046757475" evidence="2">
    <location>
        <begin position="23"/>
        <end position="653"/>
    </location>
</feature>
<sequence>MKKILNPMLFILLFTLSLTSCNKEELFVEEVVIKEEEPKDNEDTTPEDTEPEDTNTILPCDFTLDNVAPNSTIIINCIMDLDGKTINLPENTTIKYEGGDIINGTLNFGDNGIIGGELLNSTLTIVGSSPQIKDPVFNFDPKRWGIVEGKVSDEIAKKNKDILNELMVQSKNLGVTTFKIDKLDAYFKVEGDASNAMPVLQAVKIPSDFNFIMSDNTHMRVQPNDYPYSTLLSIHLGSNIVIEGGNLHGDRDEHDYSQYQVHDWGHLLTIRGGNSVLVKNVTMMDAMADGLDVQGEGHAVNPDYRPTRNLLVTGCKFIRNRRNNVSITAVDGMTIEDSDFIDASINTAKSQGTAPGWGLDIEALKPNELAENIILKNNRESGSRKGAFIVAIGDRVTIEGNTLENPIVLQSATECVVRNNNIVAKSDIMKSNGSGIITGRADRGSAVHSNSVYDNTVADFSTGITVANSNMKVYNNTINNCGRGIAIEGVAGVENSEVYRNTIKSNADRSAGISMAAEINNVIVRDNNVDVVRFGVVFQNVNNTASSVNYKLEFKGNTIVGGNTTTMTTSNNIDLIENSFNKNFEFYTCSNLNIIGNTVTSNSKPPLYLRTENSNIALRGNIMSAPQNVECIDILEGSGNDINSIVMENNSCN</sequence>
<dbReference type="SMART" id="SM00710">
    <property type="entry name" value="PbH1"/>
    <property type="match status" value="11"/>
</dbReference>
<dbReference type="Pfam" id="PF13229">
    <property type="entry name" value="Beta_helix"/>
    <property type="match status" value="1"/>
</dbReference>
<reference evidence="4 5" key="1">
    <citation type="submission" date="2020-04" db="EMBL/GenBank/DDBJ databases">
        <title>A Flavivirga sp. nov.</title>
        <authorList>
            <person name="Sun X."/>
        </authorList>
    </citation>
    <scope>NUCLEOTIDE SEQUENCE [LARGE SCALE GENOMIC DNA]</scope>
    <source>
        <strain evidence="4 5">Y03</strain>
    </source>
</reference>
<comment type="caution">
    <text evidence="4">The sequence shown here is derived from an EMBL/GenBank/DDBJ whole genome shotgun (WGS) entry which is preliminary data.</text>
</comment>
<feature type="compositionally biased region" description="Acidic residues" evidence="1">
    <location>
        <begin position="38"/>
        <end position="53"/>
    </location>
</feature>
<dbReference type="InterPro" id="IPR039448">
    <property type="entry name" value="Beta_helix"/>
</dbReference>
<organism evidence="4 5">
    <name type="scientific">Flavivirga algicola</name>
    <dbReference type="NCBI Taxonomy" id="2729136"/>
    <lineage>
        <taxon>Bacteria</taxon>
        <taxon>Pseudomonadati</taxon>
        <taxon>Bacteroidota</taxon>
        <taxon>Flavobacteriia</taxon>
        <taxon>Flavobacteriales</taxon>
        <taxon>Flavobacteriaceae</taxon>
        <taxon>Flavivirga</taxon>
    </lineage>
</organism>
<feature type="signal peptide" evidence="2">
    <location>
        <begin position="1"/>
        <end position="22"/>
    </location>
</feature>
<evidence type="ECO:0000256" key="2">
    <source>
        <dbReference type="SAM" id="SignalP"/>
    </source>
</evidence>
<dbReference type="PROSITE" id="PS51257">
    <property type="entry name" value="PROKAR_LIPOPROTEIN"/>
    <property type="match status" value="1"/>
</dbReference>
<evidence type="ECO:0000313" key="4">
    <source>
        <dbReference type="EMBL" id="NMH88232.1"/>
    </source>
</evidence>
<keyword evidence="5" id="KW-1185">Reference proteome</keyword>
<dbReference type="EMBL" id="JABBHF010000006">
    <property type="protein sequence ID" value="NMH88232.1"/>
    <property type="molecule type" value="Genomic_DNA"/>
</dbReference>
<dbReference type="InterPro" id="IPR011050">
    <property type="entry name" value="Pectin_lyase_fold/virulence"/>
</dbReference>
<dbReference type="Proteomes" id="UP000746690">
    <property type="component" value="Unassembled WGS sequence"/>
</dbReference>
<evidence type="ECO:0000313" key="5">
    <source>
        <dbReference type="Proteomes" id="UP000746690"/>
    </source>
</evidence>
<dbReference type="InterPro" id="IPR006626">
    <property type="entry name" value="PbH1"/>
</dbReference>
<feature type="region of interest" description="Disordered" evidence="1">
    <location>
        <begin position="37"/>
        <end position="56"/>
    </location>
</feature>
<accession>A0ABX1RXC1</accession>
<protein>
    <submittedName>
        <fullName evidence="4">Uronase</fullName>
    </submittedName>
</protein>
<gene>
    <name evidence="4" type="ORF">HHX25_12005</name>
</gene>
<proteinExistence type="predicted"/>